<protein>
    <submittedName>
        <fullName evidence="2">Uncharacterized protein</fullName>
    </submittedName>
</protein>
<keyword evidence="1" id="KW-0732">Signal</keyword>
<feature type="signal peptide" evidence="1">
    <location>
        <begin position="1"/>
        <end position="23"/>
    </location>
</feature>
<feature type="chain" id="PRO_5035278158" evidence="1">
    <location>
        <begin position="24"/>
        <end position="241"/>
    </location>
</feature>
<dbReference type="AlphaFoldDB" id="A0A8J2SE45"/>
<reference evidence="2" key="1">
    <citation type="submission" date="2021-11" db="EMBL/GenBank/DDBJ databases">
        <authorList>
            <consortium name="Genoscope - CEA"/>
            <person name="William W."/>
        </authorList>
    </citation>
    <scope>NUCLEOTIDE SEQUENCE</scope>
</reference>
<accession>A0A8J2SE45</accession>
<keyword evidence="3" id="KW-1185">Reference proteome</keyword>
<evidence type="ECO:0000313" key="2">
    <source>
        <dbReference type="EMBL" id="CAH0371093.1"/>
    </source>
</evidence>
<comment type="caution">
    <text evidence="2">The sequence shown here is derived from an EMBL/GenBank/DDBJ whole genome shotgun (WGS) entry which is preliminary data.</text>
</comment>
<dbReference type="PANTHER" id="PTHR34801:SF6">
    <property type="entry name" value="SLL1620 PROTEIN"/>
    <property type="match status" value="1"/>
</dbReference>
<proteinExistence type="predicted"/>
<evidence type="ECO:0000256" key="1">
    <source>
        <dbReference type="SAM" id="SignalP"/>
    </source>
</evidence>
<name>A0A8J2SE45_9STRA</name>
<sequence length="241" mass="26985">MMRRHAQLWIALQFTYCFHRCDALRSCTRTAASSTAAKPRGMRRRGVAAAAAAALVARPRAARALGVKDGLLDRCPETPSCISSQDDAARGGRSFRPPWAYDDNDWTSARDKLLVALRSEADATVDGRYIRCGDLEFYFTENDATVQFRGDGRDVDRRLAKLRQRCGFEEIVVLRNRRRAFGVGESAFDSYGPSFFDQSDAALLAPDALKTRDLDPMAPEAFPAPDRATRKWLREKRAEAM</sequence>
<dbReference type="PANTHER" id="PTHR34801">
    <property type="entry name" value="EXPRESSED PROTEIN"/>
    <property type="match status" value="1"/>
</dbReference>
<organism evidence="2 3">
    <name type="scientific">Pelagomonas calceolata</name>
    <dbReference type="NCBI Taxonomy" id="35677"/>
    <lineage>
        <taxon>Eukaryota</taxon>
        <taxon>Sar</taxon>
        <taxon>Stramenopiles</taxon>
        <taxon>Ochrophyta</taxon>
        <taxon>Pelagophyceae</taxon>
        <taxon>Pelagomonadales</taxon>
        <taxon>Pelagomonadaceae</taxon>
        <taxon>Pelagomonas</taxon>
    </lineage>
</organism>
<gene>
    <name evidence="2" type="ORF">PECAL_3P10160</name>
</gene>
<evidence type="ECO:0000313" key="3">
    <source>
        <dbReference type="Proteomes" id="UP000789595"/>
    </source>
</evidence>
<dbReference type="EMBL" id="CAKKNE010000003">
    <property type="protein sequence ID" value="CAH0371093.1"/>
    <property type="molecule type" value="Genomic_DNA"/>
</dbReference>
<dbReference type="Proteomes" id="UP000789595">
    <property type="component" value="Unassembled WGS sequence"/>
</dbReference>
<dbReference type="OrthoDB" id="448536at2759"/>